<dbReference type="EMBL" id="CAXLJL010000268">
    <property type="protein sequence ID" value="CAL5135734.1"/>
    <property type="molecule type" value="Genomic_DNA"/>
</dbReference>
<proteinExistence type="predicted"/>
<sequence length="834" mass="93719">MFSGNLPSRRTESQPGCSNGRKCCVNPRILRPVRNVKPAFLTGLNSAESRTKTGLPTSFTYTNNPPYSCHTRYNKWHNTDESVCHLTKTNSTKKALEAKLTSFKALHQPNYDHLRPPRSVSLPPHRQTFKNELPNVMRHGREGIFVRPYYQSSRGNHRGRWGSPLRNNVPVTNHATSEPPNRVNLQSSGVEQCPGCTAKDRTKNQTGRSRSYPAQALYHVPQPAHSNMNWWISRSSDRKPPWFPAGKGGTTVSHHRQFQKNASRLRITGVLDKADARSSVYLPKSHFSPCQSYMTIGLENLPPSITSRLHRLRSNSPVCREEYPVGKLGKCVSGGGCSCHEGETPKEPHTLLHPKNQPRIQYDAQRYTSMLHIRHPQTKSIYSRELSNHKSVPSRPGVRISPGLGDVNNRPSISVSAPIRRVSSEQQKVELTDSTNASFSVSNIGKNIDSFNSLSETPCVQSNFETGDIRIKEDVKVKKVLEGSSDFLSLRQRLDENVNKERSVSQEVRSTNGHTISARSLTSIDMEAAVPCLMSESDESVKCSDVDDNMERKPELFSPGQEPFAATNISTASTTHAMSAGPVTYASLWDRTGDGQTQSDEISLTCTESPEFQQSDADHLRMCTPTEMYHPVVEKQQSETDANPQETRVRITEMSDLSTEKQYSSLVSKINSVIFGEEMSVSVSWRTTNEPDLHDLSRGSSWSLTTESEVCHVENHQHADKNKIFLLSEGDCNLTNRMATSDVISHDRPVLISCHRRKSVRPHVGKNICINSELFGKKTAELRGPRCNERSVKSFGSEDPNLFNRTRGRRRFLRKLRKTVRNISANRRKNFVTH</sequence>
<evidence type="ECO:0000313" key="3">
    <source>
        <dbReference type="Proteomes" id="UP001497525"/>
    </source>
</evidence>
<feature type="region of interest" description="Disordered" evidence="1">
    <location>
        <begin position="153"/>
        <end position="208"/>
    </location>
</feature>
<feature type="region of interest" description="Disordered" evidence="1">
    <location>
        <begin position="384"/>
        <end position="412"/>
    </location>
</feature>
<protein>
    <submittedName>
        <fullName evidence="2">Uncharacterized protein</fullName>
    </submittedName>
</protein>
<accession>A0AAV2THX2</accession>
<organism evidence="2 3">
    <name type="scientific">Calicophoron daubneyi</name>
    <name type="common">Rumen fluke</name>
    <name type="synonym">Paramphistomum daubneyi</name>
    <dbReference type="NCBI Taxonomy" id="300641"/>
    <lineage>
        <taxon>Eukaryota</taxon>
        <taxon>Metazoa</taxon>
        <taxon>Spiralia</taxon>
        <taxon>Lophotrochozoa</taxon>
        <taxon>Platyhelminthes</taxon>
        <taxon>Trematoda</taxon>
        <taxon>Digenea</taxon>
        <taxon>Plagiorchiida</taxon>
        <taxon>Pronocephalata</taxon>
        <taxon>Paramphistomoidea</taxon>
        <taxon>Paramphistomidae</taxon>
        <taxon>Calicophoron</taxon>
    </lineage>
</organism>
<dbReference type="AlphaFoldDB" id="A0AAV2THX2"/>
<name>A0AAV2THX2_CALDB</name>
<evidence type="ECO:0000256" key="1">
    <source>
        <dbReference type="SAM" id="MobiDB-lite"/>
    </source>
</evidence>
<evidence type="ECO:0000313" key="2">
    <source>
        <dbReference type="EMBL" id="CAL5135734.1"/>
    </source>
</evidence>
<gene>
    <name evidence="2" type="ORF">CDAUBV1_LOCUS9851</name>
</gene>
<reference evidence="2" key="1">
    <citation type="submission" date="2024-06" db="EMBL/GenBank/DDBJ databases">
        <authorList>
            <person name="Liu X."/>
            <person name="Lenzi L."/>
            <person name="Haldenby T S."/>
            <person name="Uol C."/>
        </authorList>
    </citation>
    <scope>NUCLEOTIDE SEQUENCE</scope>
</reference>
<feature type="compositionally biased region" description="Polar residues" evidence="1">
    <location>
        <begin position="165"/>
        <end position="190"/>
    </location>
</feature>
<dbReference type="Proteomes" id="UP001497525">
    <property type="component" value="Unassembled WGS sequence"/>
</dbReference>
<comment type="caution">
    <text evidence="2">The sequence shown here is derived from an EMBL/GenBank/DDBJ whole genome shotgun (WGS) entry which is preliminary data.</text>
</comment>